<feature type="repeat" description="ANK" evidence="2">
    <location>
        <begin position="518"/>
        <end position="547"/>
    </location>
</feature>
<feature type="repeat" description="ANK" evidence="2">
    <location>
        <begin position="717"/>
        <end position="746"/>
    </location>
</feature>
<evidence type="ECO:0000313" key="6">
    <source>
        <dbReference type="Proteomes" id="UP000250140"/>
    </source>
</evidence>
<keyword evidence="6" id="KW-1185">Reference proteome</keyword>
<dbReference type="OrthoDB" id="194358at2759"/>
<dbReference type="InterPro" id="IPR056693">
    <property type="entry name" value="DUF7791"/>
</dbReference>
<dbReference type="AlphaFoldDB" id="A0A8E2EMR4"/>
<dbReference type="SUPFAM" id="SSF48403">
    <property type="entry name" value="Ankyrin repeat"/>
    <property type="match status" value="1"/>
</dbReference>
<accession>A0A8E2EMR4</accession>
<evidence type="ECO:0000256" key="2">
    <source>
        <dbReference type="PROSITE-ProRule" id="PRU00023"/>
    </source>
</evidence>
<organism evidence="5 6">
    <name type="scientific">Glonium stellatum</name>
    <dbReference type="NCBI Taxonomy" id="574774"/>
    <lineage>
        <taxon>Eukaryota</taxon>
        <taxon>Fungi</taxon>
        <taxon>Dikarya</taxon>
        <taxon>Ascomycota</taxon>
        <taxon>Pezizomycotina</taxon>
        <taxon>Dothideomycetes</taxon>
        <taxon>Pleosporomycetidae</taxon>
        <taxon>Gloniales</taxon>
        <taxon>Gloniaceae</taxon>
        <taxon>Glonium</taxon>
    </lineage>
</organism>
<dbReference type="Proteomes" id="UP000250140">
    <property type="component" value="Unassembled WGS sequence"/>
</dbReference>
<dbReference type="Pfam" id="PF25053">
    <property type="entry name" value="DUF7791"/>
    <property type="match status" value="1"/>
</dbReference>
<sequence length="748" mass="82843">IACFHSLSFPKMDARQCNISPSHRGTCNWLFSTTEFRQWKDRQDLRSHHAVLWIKGKPGAGKSTLMKHTLNHCRPIFKDHIIAAYFFDARGHGFEKSEFLLSNIKLCQPRPLLLLLDALDECNEAEVKRVISFLESLSNNAIDANVSLNICLSSRHYPNIRMQKKLELVIDDRKGHKEDITVYVRDKLPKEDAEIEQSLIEKASGVFMWVVLVIAMLNQAFDEGKVELMRKKLCEVPNDLEEVFHILLNKDCPDHRNEDCQDKRETILMLQWVLFAERSLKPEELYFAVIAGIDAQNLGTWDRSKVTDDDIQRRITSSSKGLIETRKRDTITIQSTKRRITSSSKSLIKTQKRDTGTVQFIHESVRDFLLRNRRLKTLDSALELDAVGTSHDRLKDCCMSYLMIKDLPPVDDRSHVKGLSHSYPFLEYASTNALFHAEEAQARGITQKDFMQLLRRQRNEFDRLRCFYNAFQRNIPLQSDKTVDTLYLVASCGYYELTKTVLCENMANVNAQGGFWGSALEAASAEGEDKIVEILLDKGADVNVQGGPLGNALQAALFKGGGEIIVAMLLDKGADVNAQGGLFGNALQAASVKGKDKIVAMLLDKGADVNAQSGLFGNALQAALVEGEDKIVAMLLDKGADVNAQGGLFGNALQAASVKGKDKIVAMLLDKGADINAQGGLFSNALQAASCKEEGEIVVMLLDKGANVNTQGGLFGNALQAALFEGEGEIVAMLLDKGADVNAQGGLF</sequence>
<feature type="domain" description="DUF7791" evidence="4">
    <location>
        <begin position="270"/>
        <end position="380"/>
    </location>
</feature>
<dbReference type="PROSITE" id="PS50297">
    <property type="entry name" value="ANK_REP_REGION"/>
    <property type="match status" value="1"/>
</dbReference>
<protein>
    <submittedName>
        <fullName evidence="5">Ankyrin</fullName>
    </submittedName>
</protein>
<keyword evidence="1" id="KW-0677">Repeat</keyword>
<feature type="domain" description="Nephrocystin 3-like N-terminal" evidence="3">
    <location>
        <begin position="25"/>
        <end position="92"/>
    </location>
</feature>
<feature type="repeat" description="ANK" evidence="2">
    <location>
        <begin position="585"/>
        <end position="614"/>
    </location>
</feature>
<evidence type="ECO:0000256" key="1">
    <source>
        <dbReference type="ARBA" id="ARBA00022737"/>
    </source>
</evidence>
<dbReference type="Pfam" id="PF00023">
    <property type="entry name" value="Ank"/>
    <property type="match status" value="1"/>
</dbReference>
<dbReference type="InterPro" id="IPR056884">
    <property type="entry name" value="NPHP3-like_N"/>
</dbReference>
<feature type="non-terminal residue" evidence="5">
    <location>
        <position position="1"/>
    </location>
</feature>
<evidence type="ECO:0000259" key="3">
    <source>
        <dbReference type="Pfam" id="PF24883"/>
    </source>
</evidence>
<dbReference type="Pfam" id="PF12796">
    <property type="entry name" value="Ank_2"/>
    <property type="match status" value="1"/>
</dbReference>
<dbReference type="InterPro" id="IPR002110">
    <property type="entry name" value="Ankyrin_rpt"/>
</dbReference>
<dbReference type="SUPFAM" id="SSF52540">
    <property type="entry name" value="P-loop containing nucleoside triphosphate hydrolases"/>
    <property type="match status" value="1"/>
</dbReference>
<feature type="non-terminal residue" evidence="5">
    <location>
        <position position="748"/>
    </location>
</feature>
<keyword evidence="2" id="KW-0040">ANK repeat</keyword>
<dbReference type="SMART" id="SM00248">
    <property type="entry name" value="ANK"/>
    <property type="match status" value="7"/>
</dbReference>
<evidence type="ECO:0000259" key="4">
    <source>
        <dbReference type="Pfam" id="PF25053"/>
    </source>
</evidence>
<dbReference type="PANTHER" id="PTHR10039:SF5">
    <property type="entry name" value="NACHT DOMAIN-CONTAINING PROTEIN"/>
    <property type="match status" value="1"/>
</dbReference>
<feature type="repeat" description="ANK" evidence="2">
    <location>
        <begin position="651"/>
        <end position="680"/>
    </location>
</feature>
<dbReference type="InterPro" id="IPR027417">
    <property type="entry name" value="P-loop_NTPase"/>
</dbReference>
<dbReference type="InterPro" id="IPR036770">
    <property type="entry name" value="Ankyrin_rpt-contain_sf"/>
</dbReference>
<name>A0A8E2EMR4_9PEZI</name>
<feature type="repeat" description="ANK" evidence="2">
    <location>
        <begin position="618"/>
        <end position="647"/>
    </location>
</feature>
<gene>
    <name evidence="5" type="ORF">AOQ84DRAFT_270506</name>
</gene>
<proteinExistence type="predicted"/>
<dbReference type="PANTHER" id="PTHR10039">
    <property type="entry name" value="AMELOGENIN"/>
    <property type="match status" value="1"/>
</dbReference>
<dbReference type="EMBL" id="KV751142">
    <property type="protein sequence ID" value="OCL01376.1"/>
    <property type="molecule type" value="Genomic_DNA"/>
</dbReference>
<dbReference type="PROSITE" id="PS50088">
    <property type="entry name" value="ANK_REPEAT"/>
    <property type="match status" value="5"/>
</dbReference>
<dbReference type="Gene3D" id="3.40.50.300">
    <property type="entry name" value="P-loop containing nucleotide triphosphate hydrolases"/>
    <property type="match status" value="1"/>
</dbReference>
<dbReference type="Pfam" id="PF24883">
    <property type="entry name" value="NPHP3_N"/>
    <property type="match status" value="1"/>
</dbReference>
<reference evidence="5 6" key="1">
    <citation type="journal article" date="2016" name="Nat. Commun.">
        <title>Ectomycorrhizal ecology is imprinted in the genome of the dominant symbiotic fungus Cenococcum geophilum.</title>
        <authorList>
            <consortium name="DOE Joint Genome Institute"/>
            <person name="Peter M."/>
            <person name="Kohler A."/>
            <person name="Ohm R.A."/>
            <person name="Kuo A."/>
            <person name="Krutzmann J."/>
            <person name="Morin E."/>
            <person name="Arend M."/>
            <person name="Barry K.W."/>
            <person name="Binder M."/>
            <person name="Choi C."/>
            <person name="Clum A."/>
            <person name="Copeland A."/>
            <person name="Grisel N."/>
            <person name="Haridas S."/>
            <person name="Kipfer T."/>
            <person name="LaButti K."/>
            <person name="Lindquist E."/>
            <person name="Lipzen A."/>
            <person name="Maire R."/>
            <person name="Meier B."/>
            <person name="Mihaltcheva S."/>
            <person name="Molinier V."/>
            <person name="Murat C."/>
            <person name="Poggeler S."/>
            <person name="Quandt C.A."/>
            <person name="Sperisen C."/>
            <person name="Tritt A."/>
            <person name="Tisserant E."/>
            <person name="Crous P.W."/>
            <person name="Henrissat B."/>
            <person name="Nehls U."/>
            <person name="Egli S."/>
            <person name="Spatafora J.W."/>
            <person name="Grigoriev I.V."/>
            <person name="Martin F.M."/>
        </authorList>
    </citation>
    <scope>NUCLEOTIDE SEQUENCE [LARGE SCALE GENOMIC DNA]</scope>
    <source>
        <strain evidence="5 6">CBS 207.34</strain>
    </source>
</reference>
<dbReference type="Gene3D" id="1.25.40.20">
    <property type="entry name" value="Ankyrin repeat-containing domain"/>
    <property type="match status" value="1"/>
</dbReference>
<evidence type="ECO:0000313" key="5">
    <source>
        <dbReference type="EMBL" id="OCL01376.1"/>
    </source>
</evidence>